<comment type="caution">
    <text evidence="1">The sequence shown here is derived from an EMBL/GenBank/DDBJ whole genome shotgun (WGS) entry which is preliminary data.</text>
</comment>
<evidence type="ECO:0000313" key="1">
    <source>
        <dbReference type="EMBL" id="TDF98277.1"/>
    </source>
</evidence>
<dbReference type="EMBL" id="SMRT01000004">
    <property type="protein sequence ID" value="TDF98277.1"/>
    <property type="molecule type" value="Genomic_DNA"/>
</dbReference>
<name>A0A4R5KTP6_9BACL</name>
<protein>
    <submittedName>
        <fullName evidence="1">Uncharacterized protein</fullName>
    </submittedName>
</protein>
<reference evidence="1 2" key="1">
    <citation type="submission" date="2019-03" db="EMBL/GenBank/DDBJ databases">
        <title>This is whole genome sequence of Paenibacillus sp MS74 strain.</title>
        <authorList>
            <person name="Trinh H.N."/>
        </authorList>
    </citation>
    <scope>NUCLEOTIDE SEQUENCE [LARGE SCALE GENOMIC DNA]</scope>
    <source>
        <strain evidence="1 2">MS74</strain>
    </source>
</reference>
<keyword evidence="2" id="KW-1185">Reference proteome</keyword>
<evidence type="ECO:0000313" key="2">
    <source>
        <dbReference type="Proteomes" id="UP000295636"/>
    </source>
</evidence>
<gene>
    <name evidence="1" type="ORF">E1757_12345</name>
</gene>
<dbReference type="Proteomes" id="UP000295636">
    <property type="component" value="Unassembled WGS sequence"/>
</dbReference>
<dbReference type="RefSeq" id="WP_133228226.1">
    <property type="nucleotide sequence ID" value="NZ_SMRT01000004.1"/>
</dbReference>
<dbReference type="AlphaFoldDB" id="A0A4R5KTP6"/>
<sequence>MYYDKDEYFSSIENFKDEFFSFVGKNLALIEYWSSHFNGEGYSARNFTLGDYSENLPGYNVSKSEVISNLSRGLITGIFGDFE</sequence>
<proteinExistence type="predicted"/>
<organism evidence="1 2">
    <name type="scientific">Paenibacillus piri</name>
    <dbReference type="NCBI Taxonomy" id="2547395"/>
    <lineage>
        <taxon>Bacteria</taxon>
        <taxon>Bacillati</taxon>
        <taxon>Bacillota</taxon>
        <taxon>Bacilli</taxon>
        <taxon>Bacillales</taxon>
        <taxon>Paenibacillaceae</taxon>
        <taxon>Paenibacillus</taxon>
    </lineage>
</organism>
<accession>A0A4R5KTP6</accession>